<dbReference type="AlphaFoldDB" id="A0AB34J158"/>
<evidence type="ECO:0000313" key="2">
    <source>
        <dbReference type="EMBL" id="KAL1511233.1"/>
    </source>
</evidence>
<evidence type="ECO:0000256" key="1">
    <source>
        <dbReference type="SAM" id="MobiDB-lite"/>
    </source>
</evidence>
<feature type="region of interest" description="Disordered" evidence="1">
    <location>
        <begin position="70"/>
        <end position="111"/>
    </location>
</feature>
<feature type="compositionally biased region" description="Polar residues" evidence="1">
    <location>
        <begin position="75"/>
        <end position="89"/>
    </location>
</feature>
<feature type="region of interest" description="Disordered" evidence="1">
    <location>
        <begin position="1"/>
        <end position="29"/>
    </location>
</feature>
<proteinExistence type="predicted"/>
<sequence>MHRSAASLRASPPRRTRCAPMRGAHTHGGVGLKQPVYRLTWAEEHPMLRQFALGRTDLRPRSVAVRPNGLHAQADTYSQPNLTRTSSHGRLTPLHPAPQAAPEASPSAAEVDHFPLAESRPSTEATTPSCYVYDPRYHKYGDLRPTSAAGKRILRSREWDDVPAWRGGPRKMYTSPASPQWEPGPRAKSAWGMPREVATFGDSRNLRNPPRFLYR</sequence>
<accession>A0AB34J158</accession>
<keyword evidence="3" id="KW-1185">Reference proteome</keyword>
<dbReference type="EMBL" id="JBGBPQ010000014">
    <property type="protein sequence ID" value="KAL1511233.1"/>
    <property type="molecule type" value="Genomic_DNA"/>
</dbReference>
<comment type="caution">
    <text evidence="2">The sequence shown here is derived from an EMBL/GenBank/DDBJ whole genome shotgun (WGS) entry which is preliminary data.</text>
</comment>
<protein>
    <recommendedName>
        <fullName evidence="4">RBPJ-interacting and tubulin-associated protein</fullName>
    </recommendedName>
</protein>
<feature type="region of interest" description="Disordered" evidence="1">
    <location>
        <begin position="170"/>
        <end position="215"/>
    </location>
</feature>
<name>A0AB34J158_PRYPA</name>
<gene>
    <name evidence="2" type="ORF">AB1Y20_006044</name>
</gene>
<dbReference type="Proteomes" id="UP001515480">
    <property type="component" value="Unassembled WGS sequence"/>
</dbReference>
<evidence type="ECO:0000313" key="3">
    <source>
        <dbReference type="Proteomes" id="UP001515480"/>
    </source>
</evidence>
<reference evidence="2 3" key="1">
    <citation type="journal article" date="2024" name="Science">
        <title>Giant polyketide synthase enzymes in the biosynthesis of giant marine polyether toxins.</title>
        <authorList>
            <person name="Fallon T.R."/>
            <person name="Shende V.V."/>
            <person name="Wierzbicki I.H."/>
            <person name="Pendleton A.L."/>
            <person name="Watervoot N.F."/>
            <person name="Auber R.P."/>
            <person name="Gonzalez D.J."/>
            <person name="Wisecaver J.H."/>
            <person name="Moore B.S."/>
        </authorList>
    </citation>
    <scope>NUCLEOTIDE SEQUENCE [LARGE SCALE GENOMIC DNA]</scope>
    <source>
        <strain evidence="2 3">12B1</strain>
    </source>
</reference>
<organism evidence="2 3">
    <name type="scientific">Prymnesium parvum</name>
    <name type="common">Toxic golden alga</name>
    <dbReference type="NCBI Taxonomy" id="97485"/>
    <lineage>
        <taxon>Eukaryota</taxon>
        <taxon>Haptista</taxon>
        <taxon>Haptophyta</taxon>
        <taxon>Prymnesiophyceae</taxon>
        <taxon>Prymnesiales</taxon>
        <taxon>Prymnesiaceae</taxon>
        <taxon>Prymnesium</taxon>
    </lineage>
</organism>
<evidence type="ECO:0008006" key="4">
    <source>
        <dbReference type="Google" id="ProtNLM"/>
    </source>
</evidence>
<feature type="compositionally biased region" description="Low complexity" evidence="1">
    <location>
        <begin position="97"/>
        <end position="109"/>
    </location>
</feature>